<keyword evidence="2" id="KW-0560">Oxidoreductase</keyword>
<comment type="catalytic activity">
    <reaction evidence="4">
        <text>propane + NADH + O2 + H(+) = propan-2-ol + NAD(+) + H2O</text>
        <dbReference type="Rhea" id="RHEA:49992"/>
        <dbReference type="ChEBI" id="CHEBI:15377"/>
        <dbReference type="ChEBI" id="CHEBI:15378"/>
        <dbReference type="ChEBI" id="CHEBI:15379"/>
        <dbReference type="ChEBI" id="CHEBI:17824"/>
        <dbReference type="ChEBI" id="CHEBI:32879"/>
        <dbReference type="ChEBI" id="CHEBI:57540"/>
        <dbReference type="ChEBI" id="CHEBI:57945"/>
        <dbReference type="EC" id="1.14.13.227"/>
    </reaction>
</comment>
<dbReference type="Gene3D" id="1.10.620.20">
    <property type="entry name" value="Ribonucleotide Reductase, subunit A"/>
    <property type="match status" value="1"/>
</dbReference>
<dbReference type="AlphaFoldDB" id="A0A8J2VL25"/>
<name>A0A8J2VL25_9BACL</name>
<dbReference type="RefSeq" id="WP_188649142.1">
    <property type="nucleotide sequence ID" value="NZ_BMHQ01000023.1"/>
</dbReference>
<dbReference type="Pfam" id="PF02332">
    <property type="entry name" value="Phenol_Hydrox"/>
    <property type="match status" value="1"/>
</dbReference>
<dbReference type="EMBL" id="BMHQ01000023">
    <property type="protein sequence ID" value="GGE29685.1"/>
    <property type="molecule type" value="Genomic_DNA"/>
</dbReference>
<dbReference type="InterPro" id="IPR012348">
    <property type="entry name" value="RNR-like"/>
</dbReference>
<dbReference type="SUPFAM" id="SSF47240">
    <property type="entry name" value="Ferritin-like"/>
    <property type="match status" value="1"/>
</dbReference>
<evidence type="ECO:0000256" key="1">
    <source>
        <dbReference type="ARBA" id="ARBA00012710"/>
    </source>
</evidence>
<dbReference type="Proteomes" id="UP000625210">
    <property type="component" value="Unassembled WGS sequence"/>
</dbReference>
<gene>
    <name evidence="5" type="ORF">GCM10011571_34810</name>
</gene>
<accession>A0A8J2VL25</accession>
<protein>
    <recommendedName>
        <fullName evidence="1">propane 2-monooxygenase</fullName>
        <ecNumber evidence="1">1.14.13.227</ecNumber>
    </recommendedName>
</protein>
<reference evidence="5" key="1">
    <citation type="journal article" date="2014" name="Int. J. Syst. Evol. Microbiol.">
        <title>Complete genome sequence of Corynebacterium casei LMG S-19264T (=DSM 44701T), isolated from a smear-ripened cheese.</title>
        <authorList>
            <consortium name="US DOE Joint Genome Institute (JGI-PGF)"/>
            <person name="Walter F."/>
            <person name="Albersmeier A."/>
            <person name="Kalinowski J."/>
            <person name="Ruckert C."/>
        </authorList>
    </citation>
    <scope>NUCLEOTIDE SEQUENCE</scope>
    <source>
        <strain evidence="5">CGMCC 1.15179</strain>
    </source>
</reference>
<dbReference type="GO" id="GO:0016709">
    <property type="term" value="F:oxidoreductase activity, acting on paired donors, with incorporation or reduction of molecular oxygen, NAD(P)H as one donor, and incorporation of one atom of oxygen"/>
    <property type="evidence" value="ECO:0007669"/>
    <property type="project" value="InterPro"/>
</dbReference>
<sequence length="356" mass="41032">MSEAQTTAEAHAKKFSGSNSRKFNYFEPKGRRATLYEDVTVDVQPDPERYLLQDWIISWADGKPAYAEEWTKIESSDWHAFRDPNGEWERNHYIRQSSIEKQVALTIESAQQEGVFQNIDKTWRKVIQDHFSASKHAEYGLGMVFLQAQRDGMSQMINNATLVNSSDKLRYAQDITLYLMDLAKDLKELNEDAGKENWLNNPVWQETRRVTESFAAINKDWAEQVFAVNLIFEPLVGELFRSGFIMQFAASHGDYVTPAIVSTAEADYERNLAYSVEMFNTFLSDPIYGDNNKNVTQEWMKKYVPMCVEAANQLQPIWSQPRVKVSTFSDAYNRAKERFNSILGQINIKIPEGVKL</sequence>
<evidence type="ECO:0000256" key="2">
    <source>
        <dbReference type="ARBA" id="ARBA00023002"/>
    </source>
</evidence>
<dbReference type="InterPro" id="IPR003430">
    <property type="entry name" value="Phenol_Hydrox"/>
</dbReference>
<dbReference type="InterPro" id="IPR009078">
    <property type="entry name" value="Ferritin-like_SF"/>
</dbReference>
<evidence type="ECO:0000256" key="4">
    <source>
        <dbReference type="ARBA" id="ARBA00048941"/>
    </source>
</evidence>
<dbReference type="EC" id="1.14.13.227" evidence="1"/>
<reference evidence="5" key="2">
    <citation type="submission" date="2020-09" db="EMBL/GenBank/DDBJ databases">
        <authorList>
            <person name="Sun Q."/>
            <person name="Zhou Y."/>
        </authorList>
    </citation>
    <scope>NUCLEOTIDE SEQUENCE</scope>
    <source>
        <strain evidence="5">CGMCC 1.15179</strain>
    </source>
</reference>
<evidence type="ECO:0000256" key="3">
    <source>
        <dbReference type="ARBA" id="ARBA00023033"/>
    </source>
</evidence>
<dbReference type="InterPro" id="IPR012078">
    <property type="entry name" value="MP_mOase_hydro"/>
</dbReference>
<evidence type="ECO:0000313" key="6">
    <source>
        <dbReference type="Proteomes" id="UP000625210"/>
    </source>
</evidence>
<keyword evidence="6" id="KW-1185">Reference proteome</keyword>
<organism evidence="5 6">
    <name type="scientific">Marinithermofilum abyssi</name>
    <dbReference type="NCBI Taxonomy" id="1571185"/>
    <lineage>
        <taxon>Bacteria</taxon>
        <taxon>Bacillati</taxon>
        <taxon>Bacillota</taxon>
        <taxon>Bacilli</taxon>
        <taxon>Bacillales</taxon>
        <taxon>Thermoactinomycetaceae</taxon>
        <taxon>Marinithermofilum</taxon>
    </lineage>
</organism>
<dbReference type="PIRSF" id="PIRSF000040">
    <property type="entry name" value="MMOH_comp"/>
    <property type="match status" value="1"/>
</dbReference>
<evidence type="ECO:0000313" key="5">
    <source>
        <dbReference type="EMBL" id="GGE29685.1"/>
    </source>
</evidence>
<comment type="caution">
    <text evidence="5">The sequence shown here is derived from an EMBL/GenBank/DDBJ whole genome shotgun (WGS) entry which is preliminary data.</text>
</comment>
<keyword evidence="3" id="KW-0503">Monooxygenase</keyword>
<proteinExistence type="predicted"/>